<gene>
    <name evidence="2" type="ORF">BU26DRAFT_565088</name>
</gene>
<feature type="compositionally biased region" description="Basic and acidic residues" evidence="1">
    <location>
        <begin position="160"/>
        <end position="185"/>
    </location>
</feature>
<dbReference type="GeneID" id="54586682"/>
<dbReference type="AlphaFoldDB" id="A0A6A6IHB7"/>
<feature type="compositionally biased region" description="Low complexity" evidence="1">
    <location>
        <begin position="59"/>
        <end position="69"/>
    </location>
</feature>
<evidence type="ECO:0000313" key="3">
    <source>
        <dbReference type="Proteomes" id="UP000800094"/>
    </source>
</evidence>
<feature type="compositionally biased region" description="Basic and acidic residues" evidence="1">
    <location>
        <begin position="193"/>
        <end position="202"/>
    </location>
</feature>
<keyword evidence="3" id="KW-1185">Reference proteome</keyword>
<sequence>MPSKAPQLTLYPSGVYALSRAPRGDRWSAFIPADHPTRPEGPQDPQSTHHLPSGLLDDGGAPSSPGSSAWSTLANAPAPDRAAWGSSDPSAWPPSPWERPAWRPSARDVQAWGPPPRESSTPRSGIRDALREDSIEEDERREVRAQAVEFLRRRTLVRMSEGEGRQGRGGEGLAERRCVEEERARRVGVIGDGRPRGKEGPELGKGASGPASADEGTREE</sequence>
<evidence type="ECO:0000313" key="2">
    <source>
        <dbReference type="EMBL" id="KAF2249438.1"/>
    </source>
</evidence>
<evidence type="ECO:0000256" key="1">
    <source>
        <dbReference type="SAM" id="MobiDB-lite"/>
    </source>
</evidence>
<feature type="region of interest" description="Disordered" evidence="1">
    <location>
        <begin position="27"/>
        <end position="144"/>
    </location>
</feature>
<name>A0A6A6IHB7_9PLEO</name>
<feature type="region of interest" description="Disordered" evidence="1">
    <location>
        <begin position="158"/>
        <end position="220"/>
    </location>
</feature>
<dbReference type="Proteomes" id="UP000800094">
    <property type="component" value="Unassembled WGS sequence"/>
</dbReference>
<proteinExistence type="predicted"/>
<organism evidence="2 3">
    <name type="scientific">Trematosphaeria pertusa</name>
    <dbReference type="NCBI Taxonomy" id="390896"/>
    <lineage>
        <taxon>Eukaryota</taxon>
        <taxon>Fungi</taxon>
        <taxon>Dikarya</taxon>
        <taxon>Ascomycota</taxon>
        <taxon>Pezizomycotina</taxon>
        <taxon>Dothideomycetes</taxon>
        <taxon>Pleosporomycetidae</taxon>
        <taxon>Pleosporales</taxon>
        <taxon>Massarineae</taxon>
        <taxon>Trematosphaeriaceae</taxon>
        <taxon>Trematosphaeria</taxon>
    </lineage>
</organism>
<protein>
    <submittedName>
        <fullName evidence="2">Uncharacterized protein</fullName>
    </submittedName>
</protein>
<dbReference type="EMBL" id="ML987195">
    <property type="protein sequence ID" value="KAF2249438.1"/>
    <property type="molecule type" value="Genomic_DNA"/>
</dbReference>
<reference evidence="2" key="1">
    <citation type="journal article" date="2020" name="Stud. Mycol.">
        <title>101 Dothideomycetes genomes: a test case for predicting lifestyles and emergence of pathogens.</title>
        <authorList>
            <person name="Haridas S."/>
            <person name="Albert R."/>
            <person name="Binder M."/>
            <person name="Bloem J."/>
            <person name="Labutti K."/>
            <person name="Salamov A."/>
            <person name="Andreopoulos B."/>
            <person name="Baker S."/>
            <person name="Barry K."/>
            <person name="Bills G."/>
            <person name="Bluhm B."/>
            <person name="Cannon C."/>
            <person name="Castanera R."/>
            <person name="Culley D."/>
            <person name="Daum C."/>
            <person name="Ezra D."/>
            <person name="Gonzalez J."/>
            <person name="Henrissat B."/>
            <person name="Kuo A."/>
            <person name="Liang C."/>
            <person name="Lipzen A."/>
            <person name="Lutzoni F."/>
            <person name="Magnuson J."/>
            <person name="Mondo S."/>
            <person name="Nolan M."/>
            <person name="Ohm R."/>
            <person name="Pangilinan J."/>
            <person name="Park H.-J."/>
            <person name="Ramirez L."/>
            <person name="Alfaro M."/>
            <person name="Sun H."/>
            <person name="Tritt A."/>
            <person name="Yoshinaga Y."/>
            <person name="Zwiers L.-H."/>
            <person name="Turgeon B."/>
            <person name="Goodwin S."/>
            <person name="Spatafora J."/>
            <person name="Crous P."/>
            <person name="Grigoriev I."/>
        </authorList>
    </citation>
    <scope>NUCLEOTIDE SEQUENCE</scope>
    <source>
        <strain evidence="2">CBS 122368</strain>
    </source>
</reference>
<dbReference type="RefSeq" id="XP_033684442.1">
    <property type="nucleotide sequence ID" value="XM_033833352.1"/>
</dbReference>
<accession>A0A6A6IHB7</accession>
<feature type="compositionally biased region" description="Basic and acidic residues" evidence="1">
    <location>
        <begin position="125"/>
        <end position="144"/>
    </location>
</feature>